<dbReference type="AlphaFoldDB" id="A0AAW7MAN0"/>
<comment type="caution">
    <text evidence="3">The sequence shown here is derived from an EMBL/GenBank/DDBJ whole genome shotgun (WGS) entry which is preliminary data.</text>
</comment>
<accession>A0AAW7MAN0</accession>
<dbReference type="EMBL" id="JAUHPX010000009">
    <property type="protein sequence ID" value="MDN4489052.1"/>
    <property type="molecule type" value="Genomic_DNA"/>
</dbReference>
<keyword evidence="4" id="KW-1185">Reference proteome</keyword>
<dbReference type="EMBL" id="JAUHQB010000011">
    <property type="protein sequence ID" value="MDN4484329.1"/>
    <property type="molecule type" value="Genomic_DNA"/>
</dbReference>
<keyword evidence="1" id="KW-1133">Transmembrane helix</keyword>
<dbReference type="RefSeq" id="WP_301121528.1">
    <property type="nucleotide sequence ID" value="NZ_JAUHPX010000009.1"/>
</dbReference>
<dbReference type="Proteomes" id="UP001172756">
    <property type="component" value="Unassembled WGS sequence"/>
</dbReference>
<dbReference type="NCBIfam" id="NF041681">
    <property type="entry name" value="HGxxPAAW"/>
    <property type="match status" value="1"/>
</dbReference>
<reference evidence="2 5" key="2">
    <citation type="submission" date="2023-06" db="EMBL/GenBank/DDBJ databases">
        <title>SYSU T0a273.</title>
        <authorList>
            <person name="Gao L."/>
            <person name="Fang B.-Z."/>
            <person name="Li W.-J."/>
        </authorList>
    </citation>
    <scope>NUCLEOTIDE SEQUENCE [LARGE SCALE GENOMIC DNA]</scope>
    <source>
        <strain evidence="2 5">SYSU T0a273</strain>
    </source>
</reference>
<reference evidence="3" key="1">
    <citation type="submission" date="2023-06" db="EMBL/GenBank/DDBJ databases">
        <title>Sysu t00039.</title>
        <authorList>
            <person name="Gao L."/>
            <person name="Fang B.-Z."/>
            <person name="Li W.-J."/>
        </authorList>
    </citation>
    <scope>NUCLEOTIDE SEQUENCE</scope>
    <source>
        <strain evidence="3">SYSU T00039</strain>
    </source>
</reference>
<keyword evidence="1" id="KW-0812">Transmembrane</keyword>
<keyword evidence="1" id="KW-0472">Membrane</keyword>
<name>A0AAW7MAN0_9MICO</name>
<evidence type="ECO:0000313" key="5">
    <source>
        <dbReference type="Proteomes" id="UP001172756"/>
    </source>
</evidence>
<evidence type="ECO:0000313" key="2">
    <source>
        <dbReference type="EMBL" id="MDN4484329.1"/>
    </source>
</evidence>
<dbReference type="Proteomes" id="UP001172737">
    <property type="component" value="Unassembled WGS sequence"/>
</dbReference>
<evidence type="ECO:0000313" key="3">
    <source>
        <dbReference type="EMBL" id="MDN4489052.1"/>
    </source>
</evidence>
<protein>
    <submittedName>
        <fullName evidence="3">HGxxPAAW family protein</fullName>
    </submittedName>
</protein>
<organism evidence="3 4">
    <name type="scientific">Demequina lignilytica</name>
    <dbReference type="NCBI Taxonomy" id="3051663"/>
    <lineage>
        <taxon>Bacteria</taxon>
        <taxon>Bacillati</taxon>
        <taxon>Actinomycetota</taxon>
        <taxon>Actinomycetes</taxon>
        <taxon>Micrococcales</taxon>
        <taxon>Demequinaceae</taxon>
        <taxon>Demequina</taxon>
    </lineage>
</organism>
<feature type="transmembrane region" description="Helical" evidence="1">
    <location>
        <begin position="51"/>
        <end position="71"/>
    </location>
</feature>
<proteinExistence type="predicted"/>
<sequence length="78" mass="7894">MSSVHLEPQDLPDVAPHNHGRTMAGWVTNVGLVIAAIVASIGIAFPVWPVVWVGVGIAVVSVAAGAALRALGHGQPLA</sequence>
<feature type="transmembrane region" description="Helical" evidence="1">
    <location>
        <begin position="26"/>
        <end position="45"/>
    </location>
</feature>
<evidence type="ECO:0000256" key="1">
    <source>
        <dbReference type="SAM" id="Phobius"/>
    </source>
</evidence>
<evidence type="ECO:0000313" key="4">
    <source>
        <dbReference type="Proteomes" id="UP001172737"/>
    </source>
</evidence>
<gene>
    <name evidence="2" type="ORF">QQ002_12325</name>
    <name evidence="3" type="ORF">QQX10_12830</name>
</gene>